<keyword evidence="7" id="KW-0540">Nuclease</keyword>
<keyword evidence="2 7" id="KW-0547">Nucleotide-binding</keyword>
<dbReference type="EMBL" id="CP003587">
    <property type="protein sequence ID" value="AGY57270.1"/>
    <property type="molecule type" value="Genomic_DNA"/>
</dbReference>
<dbReference type="eggNOG" id="COG1193">
    <property type="taxonomic scope" value="Bacteria"/>
</dbReference>
<dbReference type="PIRSF" id="PIRSF005814">
    <property type="entry name" value="MutS_YshD"/>
    <property type="match status" value="1"/>
</dbReference>
<evidence type="ECO:0000256" key="9">
    <source>
        <dbReference type="SAM" id="MobiDB-lite"/>
    </source>
</evidence>
<dbReference type="InterPro" id="IPR000432">
    <property type="entry name" value="DNA_mismatch_repair_MutS_C"/>
</dbReference>
<evidence type="ECO:0000256" key="1">
    <source>
        <dbReference type="ARBA" id="ARBA00022730"/>
    </source>
</evidence>
<evidence type="ECO:0000256" key="4">
    <source>
        <dbReference type="ARBA" id="ARBA00022840"/>
    </source>
</evidence>
<dbReference type="AlphaFoldDB" id="U5QHY1"/>
<dbReference type="SUPFAM" id="SSF48334">
    <property type="entry name" value="DNA repair protein MutS, domain III"/>
    <property type="match status" value="1"/>
</dbReference>
<dbReference type="Pfam" id="PF01713">
    <property type="entry name" value="Smr"/>
    <property type="match status" value="1"/>
</dbReference>
<dbReference type="PANTHER" id="PTHR48466:SF2">
    <property type="entry name" value="OS10G0509000 PROTEIN"/>
    <property type="match status" value="1"/>
</dbReference>
<dbReference type="EC" id="3.1.-.-" evidence="7"/>
<keyword evidence="4 7" id="KW-0067">ATP-binding</keyword>
<dbReference type="PROSITE" id="PS00486">
    <property type="entry name" value="DNA_MISMATCH_REPAIR_2"/>
    <property type="match status" value="1"/>
</dbReference>
<keyword evidence="1 7" id="KW-0699">rRNA-binding</keyword>
<dbReference type="GO" id="GO:0043023">
    <property type="term" value="F:ribosomal large subunit binding"/>
    <property type="evidence" value="ECO:0007669"/>
    <property type="project" value="UniProtKB-UniRule"/>
</dbReference>
<dbReference type="GO" id="GO:0030983">
    <property type="term" value="F:mismatched DNA binding"/>
    <property type="evidence" value="ECO:0007669"/>
    <property type="project" value="InterPro"/>
</dbReference>
<feature type="domain" description="Smr" evidence="10">
    <location>
        <begin position="721"/>
        <end position="792"/>
    </location>
</feature>
<dbReference type="OrthoDB" id="9808166at2"/>
<feature type="compositionally biased region" description="Pro residues" evidence="9">
    <location>
        <begin position="699"/>
        <end position="710"/>
    </location>
</feature>
<dbReference type="CDD" id="cd03280">
    <property type="entry name" value="ABC_MutS2"/>
    <property type="match status" value="1"/>
</dbReference>
<keyword evidence="6 7" id="KW-0238">DNA-binding</keyword>
<keyword evidence="12" id="KW-1185">Reference proteome</keyword>
<evidence type="ECO:0000256" key="6">
    <source>
        <dbReference type="ARBA" id="ARBA00023125"/>
    </source>
</evidence>
<dbReference type="Proteomes" id="UP000017396">
    <property type="component" value="Chromosome"/>
</dbReference>
<comment type="subunit">
    <text evidence="7">Homodimer. Binds to stalled ribosomes, contacting rRNA.</text>
</comment>
<reference evidence="11 12" key="1">
    <citation type="journal article" date="2013" name="PLoS ONE">
        <title>Cultivation and Complete Genome Sequencing of Gloeobacter kilaueensis sp. nov., from a Lava Cave in Kilauea Caldera, Hawai'i.</title>
        <authorList>
            <person name="Saw J.H."/>
            <person name="Schatz M."/>
            <person name="Brown M.V."/>
            <person name="Kunkel D.D."/>
            <person name="Foster J.S."/>
            <person name="Shick H."/>
            <person name="Christensen S."/>
            <person name="Hou S."/>
            <person name="Wan X."/>
            <person name="Donachie S.P."/>
        </authorList>
    </citation>
    <scope>NUCLEOTIDE SEQUENCE [LARGE SCALE GENOMIC DNA]</scope>
    <source>
        <strain evidence="12">JS</strain>
    </source>
</reference>
<dbReference type="PROSITE" id="PS50828">
    <property type="entry name" value="SMR"/>
    <property type="match status" value="1"/>
</dbReference>
<dbReference type="InterPro" id="IPR007696">
    <property type="entry name" value="DNA_mismatch_repair_MutS_core"/>
</dbReference>
<dbReference type="SMART" id="SM00534">
    <property type="entry name" value="MUTSac"/>
    <property type="match status" value="1"/>
</dbReference>
<keyword evidence="8" id="KW-0175">Coiled coil</keyword>
<dbReference type="HOGENOM" id="CLU_011252_0_1_3"/>
<feature type="region of interest" description="Disordered" evidence="9">
    <location>
        <begin position="680"/>
        <end position="712"/>
    </location>
</feature>
<dbReference type="GO" id="GO:0140664">
    <property type="term" value="F:ATP-dependent DNA damage sensor activity"/>
    <property type="evidence" value="ECO:0007669"/>
    <property type="project" value="InterPro"/>
</dbReference>
<dbReference type="Pfam" id="PF00488">
    <property type="entry name" value="MutS_V"/>
    <property type="match status" value="1"/>
</dbReference>
<dbReference type="InterPro" id="IPR036063">
    <property type="entry name" value="Smr_dom_sf"/>
</dbReference>
<dbReference type="SMART" id="SM00533">
    <property type="entry name" value="MUTSd"/>
    <property type="match status" value="1"/>
</dbReference>
<dbReference type="InterPro" id="IPR002625">
    <property type="entry name" value="Smr_dom"/>
</dbReference>
<dbReference type="RefSeq" id="WP_023172337.1">
    <property type="nucleotide sequence ID" value="NC_022600.1"/>
</dbReference>
<dbReference type="InterPro" id="IPR005747">
    <property type="entry name" value="MutS2"/>
</dbReference>
<comment type="function">
    <text evidence="7">Acts as a ribosome collision sensor, splitting the ribosome into its 2 subunits. Detects stalled/collided 70S ribosomes which it binds and splits by an ATP-hydrolysis driven conformational change. Acts upstream of the ribosome quality control system (RQC), a ribosome-associated complex that mediates the extraction of incompletely synthesized nascent chains from stalled ribosomes and their subsequent degradation. Probably generates substrates for RQC.</text>
</comment>
<dbReference type="HAMAP" id="MF_00092">
    <property type="entry name" value="MutS2"/>
    <property type="match status" value="1"/>
</dbReference>
<protein>
    <recommendedName>
        <fullName evidence="7">Endonuclease MutS2</fullName>
        <ecNumber evidence="7">3.1.-.-</ecNumber>
    </recommendedName>
    <alternativeName>
        <fullName evidence="7">Ribosome-associated protein quality control-upstream factor</fullName>
        <shortName evidence="7">RQC-upstream factor</shortName>
        <shortName evidence="7">RqcU</shortName>
        <ecNumber evidence="7">3.6.4.-</ecNumber>
    </alternativeName>
</protein>
<comment type="function">
    <text evidence="7">Endonuclease that is involved in the suppression of homologous recombination and thus may have a key role in the control of bacterial genetic diversity.</text>
</comment>
<dbReference type="GO" id="GO:0005524">
    <property type="term" value="F:ATP binding"/>
    <property type="evidence" value="ECO:0007669"/>
    <property type="project" value="UniProtKB-UniRule"/>
</dbReference>
<dbReference type="Gene3D" id="3.30.1370.110">
    <property type="match status" value="1"/>
</dbReference>
<organism evidence="11 12">
    <name type="scientific">Gloeobacter kilaueensis (strain ATCC BAA-2537 / CCAP 1431/1 / ULC 316 / JS1)</name>
    <dbReference type="NCBI Taxonomy" id="1183438"/>
    <lineage>
        <taxon>Bacteria</taxon>
        <taxon>Bacillati</taxon>
        <taxon>Cyanobacteriota</taxon>
        <taxon>Cyanophyceae</taxon>
        <taxon>Gloeobacterales</taxon>
        <taxon>Gloeobacteraceae</taxon>
        <taxon>Gloeobacter</taxon>
    </lineage>
</organism>
<sequence>MAQLADLAAETRGLLGWPRLCAHLATFAQTKAARRACEELLPFLKISEAELWLERTAEAIDLSETLPGGLSFEGVHDIAGDIDRAERGGMLSGERLLALASTLATARRLRRTIDDRAERVLQLALLVGDLRTFPEIEQEIYRCIDDTGEVADRASEKLGNLRSAHKRLRSEIQRDLLQLLQRRASAFQEQLITQRGERFVLPLKVTHRDSVSGIVHDSSASGQTLYIEPMAVVETTNRLIEGMRAEQVEVERILLALSARVGESAPELAHLHQVLTELDLAATRARYALWLKAVRPNLGADNCELAGVRHPLLVWQERHEQGVPVVPVDLPIPGSVRAVVITGPNTGGKTVTLKTLGLAVLMAQAGLFVPARDPAALPWFDSILADIGDEQSIEQNLSTFSGHIRRIVRILEAMDAGSLVLLDEVGAGTDPQEGAALARALLVELAARVRLVLATTHYGELKALKYTHAHFENASVEFDLASLAPTYRLLWGIPGRSNALTIAARLGLDLQVIDAAQSSLSESDIELDQVIAALQRQVQDQQVQVDSATRLRAELERQQSDLIRQQAALDQREVQLRERQDRQVAEIVSQARSEVARVIRELQRGNATAQQAQQASAALQDIAENYQSKPPEPPAAYRPQLGDRVEILSLGQSGEVVSLQDDGQVVRVQVGVLKLTVPVSQLRPPGSPRPKLPARSQPVEPPRPPAPANPEPLVRTEAQTIDLRGRRVAEAEALLEPELNRQRGPLWIIHGHGTGKLRDGVHEILGRHPRVARFEFADRADGGNGVTVAFLK</sequence>
<dbReference type="SMART" id="SM00463">
    <property type="entry name" value="SMR"/>
    <property type="match status" value="1"/>
</dbReference>
<dbReference type="InterPro" id="IPR046893">
    <property type="entry name" value="MSSS"/>
</dbReference>
<evidence type="ECO:0000256" key="8">
    <source>
        <dbReference type="SAM" id="Coils"/>
    </source>
</evidence>
<feature type="coiled-coil region" evidence="8">
    <location>
        <begin position="531"/>
        <end position="572"/>
    </location>
</feature>
<evidence type="ECO:0000313" key="11">
    <source>
        <dbReference type="EMBL" id="AGY57270.1"/>
    </source>
</evidence>
<dbReference type="Gene3D" id="3.40.50.300">
    <property type="entry name" value="P-loop containing nucleotide triphosphate hydrolases"/>
    <property type="match status" value="1"/>
</dbReference>
<dbReference type="SUPFAM" id="SSF52540">
    <property type="entry name" value="P-loop containing nucleoside triphosphate hydrolases"/>
    <property type="match status" value="1"/>
</dbReference>
<dbReference type="InterPro" id="IPR027417">
    <property type="entry name" value="P-loop_NTPase"/>
</dbReference>
<evidence type="ECO:0000313" key="12">
    <source>
        <dbReference type="Proteomes" id="UP000017396"/>
    </source>
</evidence>
<keyword evidence="5 7" id="KW-0694">RNA-binding</keyword>
<evidence type="ECO:0000256" key="3">
    <source>
        <dbReference type="ARBA" id="ARBA00022801"/>
    </source>
</evidence>
<gene>
    <name evidence="7 11" type="primary">mutS2</name>
    <name evidence="7" type="synonym">rqcU</name>
    <name evidence="11" type="ORF">GKIL_1024</name>
</gene>
<proteinExistence type="inferred from homology"/>
<dbReference type="STRING" id="1183438.GKIL_1024"/>
<dbReference type="NCBIfam" id="TIGR01069">
    <property type="entry name" value="mutS2"/>
    <property type="match status" value="1"/>
</dbReference>
<accession>U5QHY1</accession>
<name>U5QHY1_GLOK1</name>
<feature type="binding site" evidence="7">
    <location>
        <begin position="343"/>
        <end position="350"/>
    </location>
    <ligand>
        <name>ATP</name>
        <dbReference type="ChEBI" id="CHEBI:30616"/>
    </ligand>
</feature>
<dbReference type="KEGG" id="glj:GKIL_1024"/>
<dbReference type="GO" id="GO:0045910">
    <property type="term" value="P:negative regulation of DNA recombination"/>
    <property type="evidence" value="ECO:0007669"/>
    <property type="project" value="InterPro"/>
</dbReference>
<keyword evidence="3 7" id="KW-0378">Hydrolase</keyword>
<dbReference type="PANTHER" id="PTHR48466">
    <property type="entry name" value="OS10G0509000 PROTEIN-RELATED"/>
    <property type="match status" value="1"/>
</dbReference>
<evidence type="ECO:0000256" key="5">
    <source>
        <dbReference type="ARBA" id="ARBA00022884"/>
    </source>
</evidence>
<dbReference type="SUPFAM" id="SSF160443">
    <property type="entry name" value="SMR domain-like"/>
    <property type="match status" value="1"/>
</dbReference>
<dbReference type="FunFam" id="3.40.50.300:FF:000830">
    <property type="entry name" value="Endonuclease MutS2"/>
    <property type="match status" value="1"/>
</dbReference>
<dbReference type="Pfam" id="PF20297">
    <property type="entry name" value="MSSS"/>
    <property type="match status" value="1"/>
</dbReference>
<dbReference type="GO" id="GO:0006298">
    <property type="term" value="P:mismatch repair"/>
    <property type="evidence" value="ECO:0007669"/>
    <property type="project" value="InterPro"/>
</dbReference>
<dbReference type="PATRIC" id="fig|1183438.3.peg.1019"/>
<dbReference type="InterPro" id="IPR036187">
    <property type="entry name" value="DNA_mismatch_repair_MutS_sf"/>
</dbReference>
<keyword evidence="7" id="KW-0255">Endonuclease</keyword>
<dbReference type="GO" id="GO:0072344">
    <property type="term" value="P:rescue of stalled ribosome"/>
    <property type="evidence" value="ECO:0007669"/>
    <property type="project" value="UniProtKB-UniRule"/>
</dbReference>
<comment type="similarity">
    <text evidence="7">Belongs to the DNA mismatch repair MutS family. MutS2 subfamily.</text>
</comment>
<dbReference type="GO" id="GO:0016887">
    <property type="term" value="F:ATP hydrolysis activity"/>
    <property type="evidence" value="ECO:0007669"/>
    <property type="project" value="InterPro"/>
</dbReference>
<dbReference type="InterPro" id="IPR045076">
    <property type="entry name" value="MutS"/>
</dbReference>
<evidence type="ECO:0000256" key="2">
    <source>
        <dbReference type="ARBA" id="ARBA00022741"/>
    </source>
</evidence>
<dbReference type="EC" id="3.6.4.-" evidence="7"/>
<evidence type="ECO:0000259" key="10">
    <source>
        <dbReference type="PROSITE" id="PS50828"/>
    </source>
</evidence>
<dbReference type="GO" id="GO:0019843">
    <property type="term" value="F:rRNA binding"/>
    <property type="evidence" value="ECO:0007669"/>
    <property type="project" value="UniProtKB-UniRule"/>
</dbReference>
<evidence type="ECO:0000256" key="7">
    <source>
        <dbReference type="HAMAP-Rule" id="MF_00092"/>
    </source>
</evidence>
<dbReference type="GO" id="GO:0004519">
    <property type="term" value="F:endonuclease activity"/>
    <property type="evidence" value="ECO:0007669"/>
    <property type="project" value="UniProtKB-UniRule"/>
</dbReference>